<keyword evidence="2 5" id="KW-0812">Transmembrane</keyword>
<evidence type="ECO:0000256" key="2">
    <source>
        <dbReference type="ARBA" id="ARBA00022692"/>
    </source>
</evidence>
<keyword evidence="8" id="KW-1185">Reference proteome</keyword>
<keyword evidence="4 5" id="KW-0472">Membrane</keyword>
<dbReference type="EMBL" id="AUPL01002701">
    <property type="protein sequence ID" value="ESL09576.1"/>
    <property type="molecule type" value="Genomic_DNA"/>
</dbReference>
<comment type="subcellular location">
    <subcellularLocation>
        <location evidence="1">Membrane</location>
        <topology evidence="1">Multi-pass membrane protein</topology>
    </subcellularLocation>
</comment>
<feature type="transmembrane region" description="Helical" evidence="5">
    <location>
        <begin position="270"/>
        <end position="287"/>
    </location>
</feature>
<organism evidence="7 8">
    <name type="scientific">Trypanosoma rangeli SC58</name>
    <dbReference type="NCBI Taxonomy" id="429131"/>
    <lineage>
        <taxon>Eukaryota</taxon>
        <taxon>Discoba</taxon>
        <taxon>Euglenozoa</taxon>
        <taxon>Kinetoplastea</taxon>
        <taxon>Metakinetoplastina</taxon>
        <taxon>Trypanosomatida</taxon>
        <taxon>Trypanosomatidae</taxon>
        <taxon>Trypanosoma</taxon>
        <taxon>Herpetosoma</taxon>
    </lineage>
</organism>
<feature type="transmembrane region" description="Helical" evidence="5">
    <location>
        <begin position="36"/>
        <end position="62"/>
    </location>
</feature>
<dbReference type="InterPro" id="IPR004853">
    <property type="entry name" value="Sugar_P_trans_dom"/>
</dbReference>
<dbReference type="GO" id="GO:0016020">
    <property type="term" value="C:membrane"/>
    <property type="evidence" value="ECO:0007669"/>
    <property type="project" value="UniProtKB-SubCell"/>
</dbReference>
<evidence type="ECO:0000256" key="1">
    <source>
        <dbReference type="ARBA" id="ARBA00004141"/>
    </source>
</evidence>
<feature type="transmembrane region" description="Helical" evidence="5">
    <location>
        <begin position="129"/>
        <end position="144"/>
    </location>
</feature>
<feature type="transmembrane region" description="Helical" evidence="5">
    <location>
        <begin position="244"/>
        <end position="264"/>
    </location>
</feature>
<dbReference type="SUPFAM" id="SSF103481">
    <property type="entry name" value="Multidrug resistance efflux transporter EmrE"/>
    <property type="match status" value="1"/>
</dbReference>
<feature type="transmembrane region" description="Helical" evidence="5">
    <location>
        <begin position="74"/>
        <end position="93"/>
    </location>
</feature>
<dbReference type="InterPro" id="IPR050186">
    <property type="entry name" value="TPT_transporter"/>
</dbReference>
<dbReference type="InterPro" id="IPR037185">
    <property type="entry name" value="EmrE-like"/>
</dbReference>
<dbReference type="Pfam" id="PF03151">
    <property type="entry name" value="TPT"/>
    <property type="match status" value="1"/>
</dbReference>
<evidence type="ECO:0000313" key="7">
    <source>
        <dbReference type="EMBL" id="ESL09576.1"/>
    </source>
</evidence>
<reference evidence="7 8" key="1">
    <citation type="submission" date="2013-07" db="EMBL/GenBank/DDBJ databases">
        <authorList>
            <person name="Stoco P.H."/>
            <person name="Wagner G."/>
            <person name="Gerber A."/>
            <person name="Zaha A."/>
            <person name="Thompson C."/>
            <person name="Bartholomeu D.C."/>
            <person name="Luckemeyer D.D."/>
            <person name="Bahia D."/>
            <person name="Loreto E."/>
            <person name="Prestes E.B."/>
            <person name="Lima F.M."/>
            <person name="Rodrigues-Luiz G."/>
            <person name="Vallejo G.A."/>
            <person name="Filho J.F."/>
            <person name="Monteiro K.M."/>
            <person name="Tyler K.M."/>
            <person name="de Almeida L.G."/>
            <person name="Ortiz M.F."/>
            <person name="Siervo M.A."/>
            <person name="de Moraes M.H."/>
            <person name="Cunha O.L."/>
            <person name="Mendonca-Neto R."/>
            <person name="Silva R."/>
            <person name="Teixeira S.M."/>
            <person name="Murta S.M."/>
            <person name="Sincero T.C."/>
            <person name="Mendes T.A."/>
            <person name="Urmenyi T.P."/>
            <person name="Silva V.G."/>
            <person name="da Rocha W.D."/>
            <person name="Andersson B."/>
            <person name="Romanha A.J."/>
            <person name="Steindel M."/>
            <person name="de Vasconcelos A.T."/>
            <person name="Grisard E.C."/>
        </authorList>
    </citation>
    <scope>NUCLEOTIDE SEQUENCE [LARGE SCALE GENOMIC DNA]</scope>
    <source>
        <strain evidence="7 8">SC58</strain>
    </source>
</reference>
<evidence type="ECO:0000256" key="3">
    <source>
        <dbReference type="ARBA" id="ARBA00022989"/>
    </source>
</evidence>
<protein>
    <recommendedName>
        <fullName evidence="6">Sugar phosphate transporter domain-containing protein</fullName>
    </recommendedName>
</protein>
<dbReference type="OrthoDB" id="5547497at2759"/>
<feature type="transmembrane region" description="Helical" evidence="5">
    <location>
        <begin position="184"/>
        <end position="203"/>
    </location>
</feature>
<comment type="caution">
    <text evidence="7">The sequence shown here is derived from an EMBL/GenBank/DDBJ whole genome shotgun (WGS) entry which is preliminary data.</text>
</comment>
<evidence type="ECO:0000256" key="5">
    <source>
        <dbReference type="SAM" id="Phobius"/>
    </source>
</evidence>
<dbReference type="AlphaFoldDB" id="A0A061J664"/>
<name>A0A061J664_TRYRA</name>
<evidence type="ECO:0000256" key="4">
    <source>
        <dbReference type="ARBA" id="ARBA00023136"/>
    </source>
</evidence>
<dbReference type="VEuPathDB" id="TriTrypDB:TRSC58_02701"/>
<feature type="transmembrane region" description="Helical" evidence="5">
    <location>
        <begin position="218"/>
        <end position="237"/>
    </location>
</feature>
<keyword evidence="3 5" id="KW-1133">Transmembrane helix</keyword>
<evidence type="ECO:0000313" key="8">
    <source>
        <dbReference type="Proteomes" id="UP000031737"/>
    </source>
</evidence>
<feature type="domain" description="Sugar phosphate transporter" evidence="6">
    <location>
        <begin position="20"/>
        <end position="286"/>
    </location>
</feature>
<evidence type="ECO:0000259" key="6">
    <source>
        <dbReference type="Pfam" id="PF03151"/>
    </source>
</evidence>
<sequence>MFAVPQQLVTIFCLALNALSSIAIVICNKWLFRDYYFVYSITLTLIHFVMTFLWLVLCLGGGMFKFKRVSIMKVMPLSISFCGFVVLTNMSLVYNSVGFYQLVKVLTTPMLVVMETFMYKKTFSTKIKLSLFLICVGVAIATVTDSELNFVGTVVAFSALFVTCQYQIWVGTKQRELDCDSFQLLLYQALISSVFLLPIAYFTEIRNMVEPCDEVKRLILLTGVIAFLVNLSIFLVIRKTSPVTYNVLGHFKLCVILILGTVLFDDSMEAKRILGVIMTLAGVFWYTHLKTATPANAEFVTVDKAVKEEEDDSDAV</sequence>
<accession>A0A061J664</accession>
<dbReference type="PANTHER" id="PTHR11132">
    <property type="entry name" value="SOLUTE CARRIER FAMILY 35"/>
    <property type="match status" value="1"/>
</dbReference>
<feature type="transmembrane region" description="Helical" evidence="5">
    <location>
        <begin position="150"/>
        <end position="172"/>
    </location>
</feature>
<gene>
    <name evidence="7" type="ORF">TRSC58_02701</name>
</gene>
<dbReference type="Proteomes" id="UP000031737">
    <property type="component" value="Unassembled WGS sequence"/>
</dbReference>
<proteinExistence type="predicted"/>